<accession>A0ACC0B5C3</accession>
<evidence type="ECO:0000313" key="2">
    <source>
        <dbReference type="Proteomes" id="UP001060085"/>
    </source>
</evidence>
<proteinExistence type="predicted"/>
<gene>
    <name evidence="1" type="ORF">M9H77_17697</name>
</gene>
<protein>
    <submittedName>
        <fullName evidence="1">Uncharacterized protein</fullName>
    </submittedName>
</protein>
<reference evidence="2" key="1">
    <citation type="journal article" date="2023" name="Nat. Plants">
        <title>Single-cell RNA sequencing provides a high-resolution roadmap for understanding the multicellular compartmentation of specialized metabolism.</title>
        <authorList>
            <person name="Sun S."/>
            <person name="Shen X."/>
            <person name="Li Y."/>
            <person name="Li Y."/>
            <person name="Wang S."/>
            <person name="Li R."/>
            <person name="Zhang H."/>
            <person name="Shen G."/>
            <person name="Guo B."/>
            <person name="Wei J."/>
            <person name="Xu J."/>
            <person name="St-Pierre B."/>
            <person name="Chen S."/>
            <person name="Sun C."/>
        </authorList>
    </citation>
    <scope>NUCLEOTIDE SEQUENCE [LARGE SCALE GENOMIC DNA]</scope>
</reference>
<dbReference type="Proteomes" id="UP001060085">
    <property type="component" value="Linkage Group LG04"/>
</dbReference>
<dbReference type="EMBL" id="CM044704">
    <property type="protein sequence ID" value="KAI5667844.1"/>
    <property type="molecule type" value="Genomic_DNA"/>
</dbReference>
<evidence type="ECO:0000313" key="1">
    <source>
        <dbReference type="EMBL" id="KAI5667844.1"/>
    </source>
</evidence>
<sequence>MPLVVVVGFGVRQRKRGEILMVKFRSLLISVGILEERWVGLIKFLKCSSHLSFGCIGLAGYSCMVNGSEHSNSYEQEDRHYGKETCKSQEKMKSFHWELKLIKNMAKVKRSVARSPSRQSETKKSFLQKKVRFEDQPKDVGNMSNEDNEKKASIGNICDLL</sequence>
<organism evidence="1 2">
    <name type="scientific">Catharanthus roseus</name>
    <name type="common">Madagascar periwinkle</name>
    <name type="synonym">Vinca rosea</name>
    <dbReference type="NCBI Taxonomy" id="4058"/>
    <lineage>
        <taxon>Eukaryota</taxon>
        <taxon>Viridiplantae</taxon>
        <taxon>Streptophyta</taxon>
        <taxon>Embryophyta</taxon>
        <taxon>Tracheophyta</taxon>
        <taxon>Spermatophyta</taxon>
        <taxon>Magnoliopsida</taxon>
        <taxon>eudicotyledons</taxon>
        <taxon>Gunneridae</taxon>
        <taxon>Pentapetalae</taxon>
        <taxon>asterids</taxon>
        <taxon>lamiids</taxon>
        <taxon>Gentianales</taxon>
        <taxon>Apocynaceae</taxon>
        <taxon>Rauvolfioideae</taxon>
        <taxon>Vinceae</taxon>
        <taxon>Catharanthinae</taxon>
        <taxon>Catharanthus</taxon>
    </lineage>
</organism>
<name>A0ACC0B5C3_CATRO</name>
<keyword evidence="2" id="KW-1185">Reference proteome</keyword>
<comment type="caution">
    <text evidence="1">The sequence shown here is derived from an EMBL/GenBank/DDBJ whole genome shotgun (WGS) entry which is preliminary data.</text>
</comment>